<protein>
    <submittedName>
        <fullName evidence="2">Uncharacterized protein</fullName>
    </submittedName>
</protein>
<proteinExistence type="predicted"/>
<keyword evidence="1" id="KW-1133">Transmembrane helix</keyword>
<evidence type="ECO:0000313" key="2">
    <source>
        <dbReference type="EMBL" id="KPK73874.1"/>
    </source>
</evidence>
<comment type="caution">
    <text evidence="2">The sequence shown here is derived from an EMBL/GenBank/DDBJ whole genome shotgun (WGS) entry which is preliminary data.</text>
</comment>
<evidence type="ECO:0000256" key="1">
    <source>
        <dbReference type="SAM" id="Phobius"/>
    </source>
</evidence>
<gene>
    <name evidence="2" type="ORF">AMJ87_00030</name>
</gene>
<keyword evidence="1" id="KW-0812">Transmembrane</keyword>
<reference evidence="2 3" key="1">
    <citation type="journal article" date="2015" name="Microbiome">
        <title>Genomic resolution of linkages in carbon, nitrogen, and sulfur cycling among widespread estuary sediment bacteria.</title>
        <authorList>
            <person name="Baker B.J."/>
            <person name="Lazar C.S."/>
            <person name="Teske A.P."/>
            <person name="Dick G.J."/>
        </authorList>
    </citation>
    <scope>NUCLEOTIDE SEQUENCE [LARGE SCALE GENOMIC DNA]</scope>
    <source>
        <strain evidence="2">SM23_60</strain>
    </source>
</reference>
<dbReference type="Proteomes" id="UP000051096">
    <property type="component" value="Unassembled WGS sequence"/>
</dbReference>
<name>A0A0S8GN49_UNCW3</name>
<dbReference type="AlphaFoldDB" id="A0A0S8GN49"/>
<feature type="transmembrane region" description="Helical" evidence="1">
    <location>
        <begin position="15"/>
        <end position="37"/>
    </location>
</feature>
<accession>A0A0S8GN49</accession>
<dbReference type="EMBL" id="LJUO01000001">
    <property type="protein sequence ID" value="KPK73874.1"/>
    <property type="molecule type" value="Genomic_DNA"/>
</dbReference>
<sequence>MFNTVTKKMPCTEKFLKWILPRGLLMILVFAISLVILGNAPRIETGIVEYKLVTGKNDQTLYVLLINMGGKNIAVAEKMGDILRSGYEETSINRALEREMHKHYDDIQYMVSLKLSSSKTIKSFVVPRDVYNAAVTNSAVKFEIEKPYSNKVTRIVTDDYNGLAVGTDYLPVNERGQFMHQ</sequence>
<keyword evidence="1" id="KW-0472">Membrane</keyword>
<evidence type="ECO:0000313" key="3">
    <source>
        <dbReference type="Proteomes" id="UP000051096"/>
    </source>
</evidence>
<organism evidence="2 3">
    <name type="scientific">candidate division WOR_3 bacterium SM23_60</name>
    <dbReference type="NCBI Taxonomy" id="1703780"/>
    <lineage>
        <taxon>Bacteria</taxon>
        <taxon>Bacteria division WOR-3</taxon>
    </lineage>
</organism>